<proteinExistence type="predicted"/>
<keyword evidence="2" id="KW-1185">Reference proteome</keyword>
<reference evidence="1 2" key="1">
    <citation type="journal article" date="2021" name="Hortic Res">
        <title>High-quality reference genome and annotation aids understanding of berry development for evergreen blueberry (Vaccinium darrowii).</title>
        <authorList>
            <person name="Yu J."/>
            <person name="Hulse-Kemp A.M."/>
            <person name="Babiker E."/>
            <person name="Staton M."/>
        </authorList>
    </citation>
    <scope>NUCLEOTIDE SEQUENCE [LARGE SCALE GENOMIC DNA]</scope>
    <source>
        <strain evidence="2">cv. NJ 8807/NJ 8810</strain>
        <tissue evidence="1">Young leaf</tissue>
    </source>
</reference>
<organism evidence="1 2">
    <name type="scientific">Vaccinium darrowii</name>
    <dbReference type="NCBI Taxonomy" id="229202"/>
    <lineage>
        <taxon>Eukaryota</taxon>
        <taxon>Viridiplantae</taxon>
        <taxon>Streptophyta</taxon>
        <taxon>Embryophyta</taxon>
        <taxon>Tracheophyta</taxon>
        <taxon>Spermatophyta</taxon>
        <taxon>Magnoliopsida</taxon>
        <taxon>eudicotyledons</taxon>
        <taxon>Gunneridae</taxon>
        <taxon>Pentapetalae</taxon>
        <taxon>asterids</taxon>
        <taxon>Ericales</taxon>
        <taxon>Ericaceae</taxon>
        <taxon>Vaccinioideae</taxon>
        <taxon>Vaccinieae</taxon>
        <taxon>Vaccinium</taxon>
    </lineage>
</organism>
<accession>A0ACB7X4Q2</accession>
<dbReference type="Proteomes" id="UP000828048">
    <property type="component" value="Chromosome 2"/>
</dbReference>
<dbReference type="EMBL" id="CM037152">
    <property type="protein sequence ID" value="KAH7835646.1"/>
    <property type="molecule type" value="Genomic_DNA"/>
</dbReference>
<name>A0ACB7X4Q2_9ERIC</name>
<protein>
    <submittedName>
        <fullName evidence="1">Uncharacterized protein</fullName>
    </submittedName>
</protein>
<evidence type="ECO:0000313" key="1">
    <source>
        <dbReference type="EMBL" id="KAH7835646.1"/>
    </source>
</evidence>
<evidence type="ECO:0000313" key="2">
    <source>
        <dbReference type="Proteomes" id="UP000828048"/>
    </source>
</evidence>
<gene>
    <name evidence="1" type="ORF">Vadar_028361</name>
</gene>
<comment type="caution">
    <text evidence="1">The sequence shown here is derived from an EMBL/GenBank/DDBJ whole genome shotgun (WGS) entry which is preliminary data.</text>
</comment>
<sequence length="645" mass="71123">MGVVSQIAPETIGSLLHHCSKTKAIRHGLCFHAVVVKSGMQIDVVVSNHILNMYAKCGQITSARKAFDEMSERRNLVSWSAMISGYAQSQQPRMAIEVFSRMTRLHHANEYVLASTLSACASLLALTQGQQIHAHSVKFGYSGVSFVANSLITMYMKCGQCNDALRVFSTLSEPDLVSYNGLIAGLVENEQPAKGFELYKEMCRQGVLPDRLSFVGVLGTCSTAEDLWRGMALHCQTIKVNLDSTPFTGNVIITMYSKYAMIEEAEKAFRLIDEKDVISWNTIIATCCHCNDHEKGLSIFKEMANGVSLWLDDFTYASALASCAWLASMRHGKQIHAHLIRAKLDRDVGLDNALLNMYAKCGCIGYAYTVFNQMDCRNIISWNSIIAGFGNHGHGSKALELFHQMQEIGLDPDSITFVAVLIACNHAGLVDEGQTYFNSMDEIYGIAPEIEHLSCLIDMLGRAGRLKEAEEYMEKFLFGHDPIVLGSILSACRLRGDVLIGERSARNLLKLQPATTSPYVLLSNMYASDGMWNCVAKARKILNASGLKKEPGHSLVEVKGVVEKFTIEMDVSQHGLRAPAMSTSQDADTMKVITNRDTGRLRGFGFVNFDEGESASEALSTVDGQKLNGRNIPISYPYRMSCSSR</sequence>